<proteinExistence type="predicted"/>
<evidence type="ECO:0000313" key="1">
    <source>
        <dbReference type="EMBL" id="MBB5132870.1"/>
    </source>
</evidence>
<dbReference type="AlphaFoldDB" id="A0A840P5X1"/>
<organism evidence="1 2">
    <name type="scientific">Thermocatellispora tengchongensis</name>
    <dbReference type="NCBI Taxonomy" id="1073253"/>
    <lineage>
        <taxon>Bacteria</taxon>
        <taxon>Bacillati</taxon>
        <taxon>Actinomycetota</taxon>
        <taxon>Actinomycetes</taxon>
        <taxon>Streptosporangiales</taxon>
        <taxon>Streptosporangiaceae</taxon>
        <taxon>Thermocatellispora</taxon>
    </lineage>
</organism>
<protein>
    <submittedName>
        <fullName evidence="1">Uncharacterized protein</fullName>
    </submittedName>
</protein>
<name>A0A840P5X1_9ACTN</name>
<dbReference type="RefSeq" id="WP_185049869.1">
    <property type="nucleotide sequence ID" value="NZ_BAABIX010000005.1"/>
</dbReference>
<dbReference type="Proteomes" id="UP000578449">
    <property type="component" value="Unassembled WGS sequence"/>
</dbReference>
<evidence type="ECO:0000313" key="2">
    <source>
        <dbReference type="Proteomes" id="UP000578449"/>
    </source>
</evidence>
<dbReference type="EMBL" id="JACHGN010000005">
    <property type="protein sequence ID" value="MBB5132870.1"/>
    <property type="molecule type" value="Genomic_DNA"/>
</dbReference>
<reference evidence="1 2" key="1">
    <citation type="submission" date="2020-08" db="EMBL/GenBank/DDBJ databases">
        <title>Genomic Encyclopedia of Type Strains, Phase IV (KMG-IV): sequencing the most valuable type-strain genomes for metagenomic binning, comparative biology and taxonomic classification.</title>
        <authorList>
            <person name="Goeker M."/>
        </authorList>
    </citation>
    <scope>NUCLEOTIDE SEQUENCE [LARGE SCALE GENOMIC DNA]</scope>
    <source>
        <strain evidence="1 2">DSM 45615</strain>
    </source>
</reference>
<gene>
    <name evidence="1" type="ORF">HNP84_002591</name>
</gene>
<keyword evidence="2" id="KW-1185">Reference proteome</keyword>
<sequence length="163" mass="17442">MSTDYPTTAAMATYADTINAAHLISDPQPLIETIWDLSMILIGSIGALGANDRETARRLALTAAIDRATYQRTHPAPPAGTFAACEVTHNELYILTDQDINTACDRGDLAPVLCHTGAAWAIVLLLARHADDIPTLARLAYTLLAEVSTYGPAQVKPVIPVTF</sequence>
<comment type="caution">
    <text evidence="1">The sequence shown here is derived from an EMBL/GenBank/DDBJ whole genome shotgun (WGS) entry which is preliminary data.</text>
</comment>
<accession>A0A840P5X1</accession>